<keyword evidence="11" id="KW-1185">Reference proteome</keyword>
<comment type="catalytic activity">
    <reaction evidence="1">
        <text>ATP + protein L-histidine = ADP + protein N-phospho-L-histidine.</text>
        <dbReference type="EC" id="2.7.13.3"/>
    </reaction>
</comment>
<name>A0A7K1UD10_9BACT</name>
<feature type="transmembrane region" description="Helical" evidence="8">
    <location>
        <begin position="492"/>
        <end position="512"/>
    </location>
</feature>
<dbReference type="EMBL" id="WRXN01000021">
    <property type="protein sequence ID" value="MVT12261.1"/>
    <property type="molecule type" value="Genomic_DNA"/>
</dbReference>
<dbReference type="Pfam" id="PF07568">
    <property type="entry name" value="HisKA_2"/>
    <property type="match status" value="1"/>
</dbReference>
<evidence type="ECO:0000313" key="10">
    <source>
        <dbReference type="EMBL" id="MVT12261.1"/>
    </source>
</evidence>
<evidence type="ECO:0000256" key="8">
    <source>
        <dbReference type="SAM" id="Phobius"/>
    </source>
</evidence>
<dbReference type="GO" id="GO:0005524">
    <property type="term" value="F:ATP binding"/>
    <property type="evidence" value="ECO:0007669"/>
    <property type="project" value="UniProtKB-KW"/>
</dbReference>
<keyword evidence="8" id="KW-0812">Transmembrane</keyword>
<dbReference type="SMART" id="SM00387">
    <property type="entry name" value="HATPase_c"/>
    <property type="match status" value="1"/>
</dbReference>
<evidence type="ECO:0000256" key="6">
    <source>
        <dbReference type="ARBA" id="ARBA00022777"/>
    </source>
</evidence>
<evidence type="ECO:0000256" key="2">
    <source>
        <dbReference type="ARBA" id="ARBA00012438"/>
    </source>
</evidence>
<dbReference type="Pfam" id="PF02518">
    <property type="entry name" value="HATPase_c"/>
    <property type="match status" value="1"/>
</dbReference>
<keyword evidence="7" id="KW-0067">ATP-binding</keyword>
<evidence type="ECO:0000256" key="5">
    <source>
        <dbReference type="ARBA" id="ARBA00022741"/>
    </source>
</evidence>
<dbReference type="InterPro" id="IPR003594">
    <property type="entry name" value="HATPase_dom"/>
</dbReference>
<proteinExistence type="predicted"/>
<dbReference type="PANTHER" id="PTHR41523">
    <property type="entry name" value="TWO-COMPONENT SYSTEM SENSOR PROTEIN"/>
    <property type="match status" value="1"/>
</dbReference>
<comment type="caution">
    <text evidence="10">The sequence shown here is derived from an EMBL/GenBank/DDBJ whole genome shotgun (WGS) entry which is preliminary data.</text>
</comment>
<evidence type="ECO:0000313" key="11">
    <source>
        <dbReference type="Proteomes" id="UP000461730"/>
    </source>
</evidence>
<dbReference type="SUPFAM" id="SSF48452">
    <property type="entry name" value="TPR-like"/>
    <property type="match status" value="2"/>
</dbReference>
<dbReference type="InterPro" id="IPR036890">
    <property type="entry name" value="HATPase_C_sf"/>
</dbReference>
<dbReference type="InterPro" id="IPR011990">
    <property type="entry name" value="TPR-like_helical_dom_sf"/>
</dbReference>
<keyword evidence="8" id="KW-0472">Membrane</keyword>
<keyword evidence="8" id="KW-1133">Transmembrane helix</keyword>
<dbReference type="AlphaFoldDB" id="A0A7K1UD10"/>
<protein>
    <recommendedName>
        <fullName evidence="2">histidine kinase</fullName>
        <ecNumber evidence="2">2.7.13.3</ecNumber>
    </recommendedName>
</protein>
<dbReference type="Gene3D" id="1.25.40.10">
    <property type="entry name" value="Tetratricopeptide repeat domain"/>
    <property type="match status" value="2"/>
</dbReference>
<feature type="domain" description="Histidine kinase/HSP90-like ATPase" evidence="9">
    <location>
        <begin position="647"/>
        <end position="746"/>
    </location>
</feature>
<sequence length="759" mass="85882">MKNVKPVLLLVLIAIFFGAAGICYAQSAQEPASIGKAIDQKFADTSAITKLRTLGESYLDRPGSLKADMEKAMAISGKMEKLSRTLHYEQGVGESRLLLAKAYREMGQSEKGRGLAGEALAIFKKTGPLWLEAEAVIELGGTYSNQERDLPMKISLYEQGLRIYHSLGNRYKEGVLKEFIGDLYHLKQDHATALAYLDGALAIYDSIGFKRLQGAYGIIGEIYNNKGDFLQSLRYNLLAMKTGEELKDTSLLMSTIYNRVGLSYFSINADSTALFYFRKGLHYAHSNTDTGSIQLLLFNISDALRKQGAYRQALDTLMAAAAILPSTDVYDQFQFNLLALNIMMSMKKYRDGEQYFRRVLSIYESDQLSGTLVQVMRVFIAEYLQALGKYKESHPYLLSFFAAQSSNHATLLRTAQAELLSYRADSASDNTSSALIHFKNYKLLSDSLMHIMQSRQLGQLQIQFETEQKDQNIRLLIQKSQLQEASLQKEKVVRNVIIAGVFVLLVFFFLMYNRYRLRKQTNIQLEIKQEEINAQNVVLKKLLEDKEWLLKEIHHRVKNNLQVIISLLNTQSRYLDNKDALAAIRNSQHRMYAMSLIHQRLYQTDNPGKINMAWYIRELVGYMQDSFETGRRITFELDIDAVEVDVVQAAPLGLILNEAVSNAIKYAFPDNRKGIIRVSLKHKPDGDSLLSISDNGVGFDEETDITERDSLGMSLMQGLSLQLDGVFSIRNNNPGVIITVHFLCRDFTFNKTAFTTTNA</sequence>
<keyword evidence="5" id="KW-0547">Nucleotide-binding</keyword>
<accession>A0A7K1UD10</accession>
<dbReference type="InterPro" id="IPR011495">
    <property type="entry name" value="Sig_transdc_His_kin_sub2_dim/P"/>
</dbReference>
<dbReference type="RefSeq" id="WP_157309682.1">
    <property type="nucleotide sequence ID" value="NZ_WRXN01000021.1"/>
</dbReference>
<keyword evidence="6 10" id="KW-0418">Kinase</keyword>
<organism evidence="10 11">
    <name type="scientific">Chitinophaga tropicalis</name>
    <dbReference type="NCBI Taxonomy" id="2683588"/>
    <lineage>
        <taxon>Bacteria</taxon>
        <taxon>Pseudomonadati</taxon>
        <taxon>Bacteroidota</taxon>
        <taxon>Chitinophagia</taxon>
        <taxon>Chitinophagales</taxon>
        <taxon>Chitinophagaceae</taxon>
        <taxon>Chitinophaga</taxon>
    </lineage>
</organism>
<evidence type="ECO:0000256" key="4">
    <source>
        <dbReference type="ARBA" id="ARBA00022679"/>
    </source>
</evidence>
<reference evidence="10 11" key="1">
    <citation type="submission" date="2019-12" db="EMBL/GenBank/DDBJ databases">
        <title>Chitinophaga sp. strain ysch24 (GDMCC 1.1355), whole genome shotgun sequence.</title>
        <authorList>
            <person name="Zhang X."/>
        </authorList>
    </citation>
    <scope>NUCLEOTIDE SEQUENCE [LARGE SCALE GENOMIC DNA]</scope>
    <source>
        <strain evidence="11">ysch24</strain>
    </source>
</reference>
<evidence type="ECO:0000259" key="9">
    <source>
        <dbReference type="SMART" id="SM00387"/>
    </source>
</evidence>
<dbReference type="EC" id="2.7.13.3" evidence="2"/>
<evidence type="ECO:0000256" key="1">
    <source>
        <dbReference type="ARBA" id="ARBA00000085"/>
    </source>
</evidence>
<dbReference type="SUPFAM" id="SSF55874">
    <property type="entry name" value="ATPase domain of HSP90 chaperone/DNA topoisomerase II/histidine kinase"/>
    <property type="match status" value="1"/>
</dbReference>
<keyword evidence="3" id="KW-0597">Phosphoprotein</keyword>
<evidence type="ECO:0000256" key="7">
    <source>
        <dbReference type="ARBA" id="ARBA00022840"/>
    </source>
</evidence>
<dbReference type="Gene3D" id="3.30.450.20">
    <property type="entry name" value="PAS domain"/>
    <property type="match status" value="1"/>
</dbReference>
<dbReference type="Gene3D" id="3.30.565.10">
    <property type="entry name" value="Histidine kinase-like ATPase, C-terminal domain"/>
    <property type="match status" value="1"/>
</dbReference>
<evidence type="ECO:0000256" key="3">
    <source>
        <dbReference type="ARBA" id="ARBA00022553"/>
    </source>
</evidence>
<dbReference type="PANTHER" id="PTHR41523:SF8">
    <property type="entry name" value="ETHYLENE RESPONSE SENSOR PROTEIN"/>
    <property type="match status" value="1"/>
</dbReference>
<dbReference type="GO" id="GO:0004673">
    <property type="term" value="F:protein histidine kinase activity"/>
    <property type="evidence" value="ECO:0007669"/>
    <property type="project" value="UniProtKB-EC"/>
</dbReference>
<gene>
    <name evidence="10" type="ORF">GO493_28650</name>
</gene>
<dbReference type="Proteomes" id="UP000461730">
    <property type="component" value="Unassembled WGS sequence"/>
</dbReference>
<keyword evidence="4" id="KW-0808">Transferase</keyword>